<dbReference type="EMBL" id="AY264775">
    <property type="protein sequence ID" value="AAP33973.1"/>
    <property type="molecule type" value="Genomic_DNA"/>
</dbReference>
<evidence type="ECO:0000256" key="1">
    <source>
        <dbReference type="SAM" id="Phobius"/>
    </source>
</evidence>
<evidence type="ECO:0000313" key="2">
    <source>
        <dbReference type="EMBL" id="AAP33973.1"/>
    </source>
</evidence>
<evidence type="ECO:0000313" key="3">
    <source>
        <dbReference type="EMBL" id="AAP34024.1"/>
    </source>
</evidence>
<feature type="transmembrane region" description="Helical" evidence="1">
    <location>
        <begin position="29"/>
        <end position="49"/>
    </location>
</feature>
<reference evidence="4 5" key="1">
    <citation type="journal article" date="2003" name="J. Mol. Evol.">
        <title>Experimental evolution yields hundreds of mutations in a functional viral genome.</title>
        <authorList>
            <person name="Bull J.J."/>
            <person name="Badgett M.R."/>
            <person name="Rokyta D."/>
            <person name="Molineux I.J."/>
        </authorList>
    </citation>
    <scope>NUCLEOTIDE SEQUENCE</scope>
    <source>
        <strain evidence="2">K</strain>
        <strain evidence="3">K115</strain>
    </source>
</reference>
<keyword evidence="1" id="KW-0472">Membrane</keyword>
<accession>Q6WYF7</accession>
<evidence type="ECO:0000313" key="5">
    <source>
        <dbReference type="Proteomes" id="UP000007959"/>
    </source>
</evidence>
<name>Q6WYF7_BPT7</name>
<proteinExistence type="predicted"/>
<dbReference type="Proteomes" id="UP000001715">
    <property type="component" value="Segment"/>
</dbReference>
<dbReference type="Proteomes" id="UP000007959">
    <property type="component" value="Segment"/>
</dbReference>
<dbReference type="Pfam" id="PF17552">
    <property type="entry name" value="DUF5464"/>
    <property type="match status" value="1"/>
</dbReference>
<dbReference type="InterPro" id="IPR035180">
    <property type="entry name" value="DUF5464"/>
</dbReference>
<sequence>MFKKVGKFLAALAAILTLAYILAVYLQVALVVIGACYLATVCACVWSIVNW</sequence>
<dbReference type="EMBL" id="AY264776">
    <property type="protein sequence ID" value="AAP34024.1"/>
    <property type="molecule type" value="Genomic_DNA"/>
</dbReference>
<keyword evidence="1" id="KW-0812">Transmembrane</keyword>
<keyword evidence="1" id="KW-1133">Transmembrane helix</keyword>
<organismHost>
    <name type="scientific">Escherichia coli</name>
    <dbReference type="NCBI Taxonomy" id="562"/>
</organismHost>
<organism evidence="4">
    <name type="scientific">Escherichia phage T7</name>
    <name type="common">Bacteriophage T7</name>
    <dbReference type="NCBI Taxonomy" id="10760"/>
    <lineage>
        <taxon>Viruses</taxon>
        <taxon>Duplodnaviria</taxon>
        <taxon>Heunggongvirae</taxon>
        <taxon>Uroviricota</taxon>
        <taxon>Caudoviricetes</taxon>
        <taxon>Autographivirales</taxon>
        <taxon>Autotranscriptaviridae</taxon>
        <taxon>Studiervirinae</taxon>
        <taxon>Teseptimavirus</taxon>
        <taxon>Teseptimavirus T7</taxon>
    </lineage>
</organism>
<evidence type="ECO:0000313" key="4">
    <source>
        <dbReference type="Proteomes" id="UP000001715"/>
    </source>
</evidence>
<protein>
    <submittedName>
        <fullName evidence="3">Gene 1.4</fullName>
    </submittedName>
</protein>